<keyword evidence="3" id="KW-1185">Reference proteome</keyword>
<dbReference type="Proteomes" id="UP000262621">
    <property type="component" value="Unassembled WGS sequence"/>
</dbReference>
<gene>
    <name evidence="2" type="ORF">D0Q02_30380</name>
</gene>
<protein>
    <submittedName>
        <fullName evidence="2">Uncharacterized protein</fullName>
    </submittedName>
</protein>
<accession>A0A372FQZ4</accession>
<dbReference type="EMBL" id="QVFU01000104">
    <property type="protein sequence ID" value="RFS40510.1"/>
    <property type="molecule type" value="Genomic_DNA"/>
</dbReference>
<comment type="caution">
    <text evidence="2">The sequence shown here is derived from an EMBL/GenBank/DDBJ whole genome shotgun (WGS) entry which is preliminary data.</text>
</comment>
<evidence type="ECO:0000313" key="2">
    <source>
        <dbReference type="EMBL" id="RFS40510.1"/>
    </source>
</evidence>
<organism evidence="2 3">
    <name type="scientific">Micromonospora craniellae</name>
    <dbReference type="NCBI Taxonomy" id="2294034"/>
    <lineage>
        <taxon>Bacteria</taxon>
        <taxon>Bacillati</taxon>
        <taxon>Actinomycetota</taxon>
        <taxon>Actinomycetes</taxon>
        <taxon>Micromonosporales</taxon>
        <taxon>Micromonosporaceae</taxon>
        <taxon>Micromonospora</taxon>
    </lineage>
</organism>
<feature type="compositionally biased region" description="Basic and acidic residues" evidence="1">
    <location>
        <begin position="1"/>
        <end position="19"/>
    </location>
</feature>
<name>A0A372FQZ4_9ACTN</name>
<reference evidence="2 3" key="1">
    <citation type="submission" date="2018-08" db="EMBL/GenBank/DDBJ databases">
        <title>Verrucosispora craniellae sp. nov., isolated from a marine sponge in the South China Sea.</title>
        <authorList>
            <person name="Li L."/>
            <person name="Lin H.W."/>
        </authorList>
    </citation>
    <scope>NUCLEOTIDE SEQUENCE [LARGE SCALE GENOMIC DNA]</scope>
    <source>
        <strain evidence="2 3">LHW63014</strain>
    </source>
</reference>
<sequence>MAKTPHHENAVRRYPDDPHPGTTRTNGGAIPNRASKMEQPIPMVIARIDTVPMTTDELDNAAEALAVLLNHFLDDHPHLTP</sequence>
<dbReference type="OrthoDB" id="3388175at2"/>
<evidence type="ECO:0000313" key="3">
    <source>
        <dbReference type="Proteomes" id="UP000262621"/>
    </source>
</evidence>
<feature type="region of interest" description="Disordered" evidence="1">
    <location>
        <begin position="1"/>
        <end position="38"/>
    </location>
</feature>
<evidence type="ECO:0000256" key="1">
    <source>
        <dbReference type="SAM" id="MobiDB-lite"/>
    </source>
</evidence>
<proteinExistence type="predicted"/>
<dbReference type="AlphaFoldDB" id="A0A372FQZ4"/>